<name>A0A081D9I8_NONUL</name>
<feature type="domain" description="KAP NTPase" evidence="1">
    <location>
        <begin position="9"/>
        <end position="107"/>
    </location>
</feature>
<dbReference type="InterPro" id="IPR027417">
    <property type="entry name" value="P-loop_NTPase"/>
</dbReference>
<dbReference type="Gene3D" id="3.40.50.300">
    <property type="entry name" value="P-loop containing nucleotide triphosphate hydrolases"/>
    <property type="match status" value="1"/>
</dbReference>
<accession>A0A081D9I8</accession>
<evidence type="ECO:0000313" key="2">
    <source>
        <dbReference type="EMBL" id="GAK75584.1"/>
    </source>
</evidence>
<gene>
    <name evidence="2" type="ORF">JCM19296_1176</name>
</gene>
<evidence type="ECO:0000313" key="3">
    <source>
        <dbReference type="Proteomes" id="UP000028980"/>
    </source>
</evidence>
<organism evidence="2 3">
    <name type="scientific">Nonlabens ulvanivorans</name>
    <name type="common">Persicivirga ulvanivorans</name>
    <dbReference type="NCBI Taxonomy" id="906888"/>
    <lineage>
        <taxon>Bacteria</taxon>
        <taxon>Pseudomonadati</taxon>
        <taxon>Bacteroidota</taxon>
        <taxon>Flavobacteriia</taxon>
        <taxon>Flavobacteriales</taxon>
        <taxon>Flavobacteriaceae</taxon>
        <taxon>Nonlabens</taxon>
    </lineage>
</organism>
<dbReference type="Pfam" id="PF07693">
    <property type="entry name" value="KAP_NTPase"/>
    <property type="match status" value="1"/>
</dbReference>
<sequence>MPDQLGIDAYKNGLTNFINTAQTPPLTIAIQGEWGSGKTSLMNSVKHDLCDSSDNFQAIWVNTWEYSLLSDEYTTMTNIIQGVIGSVISILEKDKNQNVQALKKKASRFLMSATKSLIKTGTNMATAGIAGDAVDAFGKKVLDNLH</sequence>
<dbReference type="SUPFAM" id="SSF52540">
    <property type="entry name" value="P-loop containing nucleoside triphosphate hydrolases"/>
    <property type="match status" value="1"/>
</dbReference>
<dbReference type="EMBL" id="BBLG01000002">
    <property type="protein sequence ID" value="GAK75584.1"/>
    <property type="molecule type" value="Genomic_DNA"/>
</dbReference>
<dbReference type="Proteomes" id="UP000028980">
    <property type="component" value="Unassembled WGS sequence"/>
</dbReference>
<reference evidence="2 3" key="1">
    <citation type="journal article" date="2014" name="Genome Announc.">
        <title>Draft Genome Sequences of Marine Flavobacterium Nonlabens Strains NR17, NR24, NR27, NR32, NR33, and Ara13.</title>
        <authorList>
            <person name="Nakanishi M."/>
            <person name="Meirelles P."/>
            <person name="Suzuki R."/>
            <person name="Takatani N."/>
            <person name="Mino S."/>
            <person name="Suda W."/>
            <person name="Oshima K."/>
            <person name="Hattori M."/>
            <person name="Ohkuma M."/>
            <person name="Hosokawa M."/>
            <person name="Miyashita K."/>
            <person name="Thompson F.L."/>
            <person name="Niwa A."/>
            <person name="Sawabe T."/>
            <person name="Sawabe T."/>
        </authorList>
    </citation>
    <scope>NUCLEOTIDE SEQUENCE [LARGE SCALE GENOMIC DNA]</scope>
    <source>
        <strain evidence="3">JCM19296</strain>
    </source>
</reference>
<dbReference type="AlphaFoldDB" id="A0A081D9I8"/>
<comment type="caution">
    <text evidence="2">The sequence shown here is derived from an EMBL/GenBank/DDBJ whole genome shotgun (WGS) entry which is preliminary data.</text>
</comment>
<protein>
    <recommendedName>
        <fullName evidence="1">KAP NTPase domain-containing protein</fullName>
    </recommendedName>
</protein>
<proteinExistence type="predicted"/>
<dbReference type="InterPro" id="IPR011646">
    <property type="entry name" value="KAP_P-loop"/>
</dbReference>
<evidence type="ECO:0000259" key="1">
    <source>
        <dbReference type="Pfam" id="PF07693"/>
    </source>
</evidence>